<dbReference type="OrthoDB" id="10539175at2759"/>
<accession>A0A812MGM5</accession>
<gene>
    <name evidence="3" type="ORF">SNAT2548_LOCUS14221</name>
</gene>
<feature type="transmembrane region" description="Helical" evidence="2">
    <location>
        <begin position="88"/>
        <end position="108"/>
    </location>
</feature>
<sequence>MAAMKRSRRNRVAYQVEEPEPLKEAPTAEPEQEAEVPTTPPSRSTSILRGARLGLLLGAPTAGALGLVAGAAGGAAFGAFLAPLTFGFAVPVCSGFSAFVGLIFGLCLGAMGGAAFGGFLGACAFFLGFGGACSVDPTSSHFVQVAVALLLMGITGPITAAAGAFLGMLSGAFLGFFGGLLLAPFSFGLSIPLAIAICAVIGAAIDAATGALLAACASGLLVRYHGWLLAGLRRAMSAANAAMNRFRWRLASFIAPGAAEQPKTWAAVPETEAGCADPPRRSARRRRAARA</sequence>
<dbReference type="AlphaFoldDB" id="A0A812MGM5"/>
<feature type="transmembrane region" description="Helical" evidence="2">
    <location>
        <begin position="211"/>
        <end position="230"/>
    </location>
</feature>
<keyword evidence="2" id="KW-0472">Membrane</keyword>
<keyword evidence="4" id="KW-1185">Reference proteome</keyword>
<feature type="transmembrane region" description="Helical" evidence="2">
    <location>
        <begin position="53"/>
        <end position="82"/>
    </location>
</feature>
<reference evidence="3" key="1">
    <citation type="submission" date="2021-02" db="EMBL/GenBank/DDBJ databases">
        <authorList>
            <person name="Dougan E. K."/>
            <person name="Rhodes N."/>
            <person name="Thang M."/>
            <person name="Chan C."/>
        </authorList>
    </citation>
    <scope>NUCLEOTIDE SEQUENCE</scope>
</reference>
<evidence type="ECO:0000256" key="1">
    <source>
        <dbReference type="SAM" id="MobiDB-lite"/>
    </source>
</evidence>
<evidence type="ECO:0000313" key="4">
    <source>
        <dbReference type="Proteomes" id="UP000604046"/>
    </source>
</evidence>
<feature type="region of interest" description="Disordered" evidence="1">
    <location>
        <begin position="1"/>
        <end position="45"/>
    </location>
</feature>
<organism evidence="3 4">
    <name type="scientific">Symbiodinium natans</name>
    <dbReference type="NCBI Taxonomy" id="878477"/>
    <lineage>
        <taxon>Eukaryota</taxon>
        <taxon>Sar</taxon>
        <taxon>Alveolata</taxon>
        <taxon>Dinophyceae</taxon>
        <taxon>Suessiales</taxon>
        <taxon>Symbiodiniaceae</taxon>
        <taxon>Symbiodinium</taxon>
    </lineage>
</organism>
<feature type="compositionally biased region" description="Basic residues" evidence="1">
    <location>
        <begin position="1"/>
        <end position="11"/>
    </location>
</feature>
<keyword evidence="2" id="KW-1133">Transmembrane helix</keyword>
<comment type="caution">
    <text evidence="3">The sequence shown here is derived from an EMBL/GenBank/DDBJ whole genome shotgun (WGS) entry which is preliminary data.</text>
</comment>
<name>A0A812MGM5_9DINO</name>
<feature type="transmembrane region" description="Helical" evidence="2">
    <location>
        <begin position="173"/>
        <end position="205"/>
    </location>
</feature>
<protein>
    <submittedName>
        <fullName evidence="3">Uncharacterized protein</fullName>
    </submittedName>
</protein>
<feature type="compositionally biased region" description="Basic residues" evidence="1">
    <location>
        <begin position="281"/>
        <end position="291"/>
    </location>
</feature>
<evidence type="ECO:0000256" key="2">
    <source>
        <dbReference type="SAM" id="Phobius"/>
    </source>
</evidence>
<keyword evidence="2" id="KW-0812">Transmembrane</keyword>
<evidence type="ECO:0000313" key="3">
    <source>
        <dbReference type="EMBL" id="CAE7268082.1"/>
    </source>
</evidence>
<proteinExistence type="predicted"/>
<feature type="transmembrane region" description="Helical" evidence="2">
    <location>
        <begin position="115"/>
        <end position="135"/>
    </location>
</feature>
<dbReference type="EMBL" id="CAJNDS010001624">
    <property type="protein sequence ID" value="CAE7268082.1"/>
    <property type="molecule type" value="Genomic_DNA"/>
</dbReference>
<feature type="region of interest" description="Disordered" evidence="1">
    <location>
        <begin position="264"/>
        <end position="291"/>
    </location>
</feature>
<feature type="transmembrane region" description="Helical" evidence="2">
    <location>
        <begin position="141"/>
        <end position="166"/>
    </location>
</feature>
<dbReference type="Proteomes" id="UP000604046">
    <property type="component" value="Unassembled WGS sequence"/>
</dbReference>